<proteinExistence type="inferred from homology"/>
<dbReference type="SUPFAM" id="SSF75005">
    <property type="entry name" value="Arabinanase/levansucrase/invertase"/>
    <property type="match status" value="1"/>
</dbReference>
<keyword evidence="2 4" id="KW-0378">Hydrolase</keyword>
<name>A0A9P4PIS4_9PLEO</name>
<evidence type="ECO:0000256" key="1">
    <source>
        <dbReference type="ARBA" id="ARBA00009865"/>
    </source>
</evidence>
<evidence type="ECO:0000256" key="2">
    <source>
        <dbReference type="ARBA" id="ARBA00022801"/>
    </source>
</evidence>
<dbReference type="GO" id="GO:0005975">
    <property type="term" value="P:carbohydrate metabolic process"/>
    <property type="evidence" value="ECO:0007669"/>
    <property type="project" value="InterPro"/>
</dbReference>
<dbReference type="GO" id="GO:0004553">
    <property type="term" value="F:hydrolase activity, hydrolyzing O-glycosyl compounds"/>
    <property type="evidence" value="ECO:0007669"/>
    <property type="project" value="InterPro"/>
</dbReference>
<organism evidence="5 6">
    <name type="scientific">Karstenula rhodostoma CBS 690.94</name>
    <dbReference type="NCBI Taxonomy" id="1392251"/>
    <lineage>
        <taxon>Eukaryota</taxon>
        <taxon>Fungi</taxon>
        <taxon>Dikarya</taxon>
        <taxon>Ascomycota</taxon>
        <taxon>Pezizomycotina</taxon>
        <taxon>Dothideomycetes</taxon>
        <taxon>Pleosporomycetidae</taxon>
        <taxon>Pleosporales</taxon>
        <taxon>Massarineae</taxon>
        <taxon>Didymosphaeriaceae</taxon>
        <taxon>Karstenula</taxon>
    </lineage>
</organism>
<dbReference type="InterPro" id="IPR023296">
    <property type="entry name" value="Glyco_hydro_beta-prop_sf"/>
</dbReference>
<reference evidence="5" key="1">
    <citation type="journal article" date="2020" name="Stud. Mycol.">
        <title>101 Dothideomycetes genomes: a test case for predicting lifestyles and emergence of pathogens.</title>
        <authorList>
            <person name="Haridas S."/>
            <person name="Albert R."/>
            <person name="Binder M."/>
            <person name="Bloem J."/>
            <person name="Labutti K."/>
            <person name="Salamov A."/>
            <person name="Andreopoulos B."/>
            <person name="Baker S."/>
            <person name="Barry K."/>
            <person name="Bills G."/>
            <person name="Bluhm B."/>
            <person name="Cannon C."/>
            <person name="Castanera R."/>
            <person name="Culley D."/>
            <person name="Daum C."/>
            <person name="Ezra D."/>
            <person name="Gonzalez J."/>
            <person name="Henrissat B."/>
            <person name="Kuo A."/>
            <person name="Liang C."/>
            <person name="Lipzen A."/>
            <person name="Lutzoni F."/>
            <person name="Magnuson J."/>
            <person name="Mondo S."/>
            <person name="Nolan M."/>
            <person name="Ohm R."/>
            <person name="Pangilinan J."/>
            <person name="Park H.-J."/>
            <person name="Ramirez L."/>
            <person name="Alfaro M."/>
            <person name="Sun H."/>
            <person name="Tritt A."/>
            <person name="Yoshinaga Y."/>
            <person name="Zwiers L.-H."/>
            <person name="Turgeon B."/>
            <person name="Goodwin S."/>
            <person name="Spatafora J."/>
            <person name="Crous P."/>
            <person name="Grigoriev I."/>
        </authorList>
    </citation>
    <scope>NUCLEOTIDE SEQUENCE</scope>
    <source>
        <strain evidence="5">CBS 690.94</strain>
    </source>
</reference>
<comment type="caution">
    <text evidence="5">The sequence shown here is derived from an EMBL/GenBank/DDBJ whole genome shotgun (WGS) entry which is preliminary data.</text>
</comment>
<dbReference type="OrthoDB" id="3879658at2759"/>
<sequence>MRRVDGEYVMCVTNTLPSPHRPISRYFQQVLRRTGQAEVSQHCIGGAIADTIEGPYHTVSDFYECNRTANGVIGPAWFKDTDGKQYVAYKTEIPAKFLEIREVANAGAKEGVQWTSNAVQLFQVDGQGFSDGDNMEAPYLFKRGGVYFLTYSTHFTMDGSYDVCMYATARNVRGPYTRAKEPLLKSGMQYGCKLIGPVGASFQRLVDASKQKTRVIFHGLNEETSFVGEILLPAFLSRLLPPLRFGGGIPFSAHIRTPTIVTVSTTCESDRPQSD</sequence>
<evidence type="ECO:0000313" key="5">
    <source>
        <dbReference type="EMBL" id="KAF2445839.1"/>
    </source>
</evidence>
<accession>A0A9P4PIS4</accession>
<evidence type="ECO:0000256" key="4">
    <source>
        <dbReference type="RuleBase" id="RU361187"/>
    </source>
</evidence>
<evidence type="ECO:0000313" key="6">
    <source>
        <dbReference type="Proteomes" id="UP000799764"/>
    </source>
</evidence>
<dbReference type="PANTHER" id="PTHR42812:SF5">
    <property type="entry name" value="ENDO-ARABINASE"/>
    <property type="match status" value="1"/>
</dbReference>
<protein>
    <submittedName>
        <fullName evidence="5">Glycoside hydrolase family 43 protein</fullName>
    </submittedName>
</protein>
<dbReference type="InterPro" id="IPR006710">
    <property type="entry name" value="Glyco_hydro_43"/>
</dbReference>
<dbReference type="EMBL" id="MU001499">
    <property type="protein sequence ID" value="KAF2445839.1"/>
    <property type="molecule type" value="Genomic_DNA"/>
</dbReference>
<dbReference type="PANTHER" id="PTHR42812">
    <property type="entry name" value="BETA-XYLOSIDASE"/>
    <property type="match status" value="1"/>
</dbReference>
<gene>
    <name evidence="5" type="ORF">P171DRAFT_472501</name>
</gene>
<keyword evidence="3 4" id="KW-0326">Glycosidase</keyword>
<dbReference type="Gene3D" id="2.115.10.20">
    <property type="entry name" value="Glycosyl hydrolase domain, family 43"/>
    <property type="match status" value="1"/>
</dbReference>
<dbReference type="InterPro" id="IPR051795">
    <property type="entry name" value="Glycosyl_Hydrlase_43"/>
</dbReference>
<comment type="similarity">
    <text evidence="1 4">Belongs to the glycosyl hydrolase 43 family.</text>
</comment>
<keyword evidence="6" id="KW-1185">Reference proteome</keyword>
<evidence type="ECO:0000256" key="3">
    <source>
        <dbReference type="ARBA" id="ARBA00023295"/>
    </source>
</evidence>
<dbReference type="Pfam" id="PF04616">
    <property type="entry name" value="Glyco_hydro_43"/>
    <property type="match status" value="1"/>
</dbReference>
<dbReference type="AlphaFoldDB" id="A0A9P4PIS4"/>
<dbReference type="Proteomes" id="UP000799764">
    <property type="component" value="Unassembled WGS sequence"/>
</dbReference>